<organism evidence="1 2">
    <name type="scientific">Lomentospora prolificans</name>
    <dbReference type="NCBI Taxonomy" id="41688"/>
    <lineage>
        <taxon>Eukaryota</taxon>
        <taxon>Fungi</taxon>
        <taxon>Dikarya</taxon>
        <taxon>Ascomycota</taxon>
        <taxon>Pezizomycotina</taxon>
        <taxon>Sordariomycetes</taxon>
        <taxon>Hypocreomycetidae</taxon>
        <taxon>Microascales</taxon>
        <taxon>Microascaceae</taxon>
        <taxon>Lomentospora</taxon>
    </lineage>
</organism>
<dbReference type="Proteomes" id="UP000233524">
    <property type="component" value="Unassembled WGS sequence"/>
</dbReference>
<protein>
    <submittedName>
        <fullName evidence="1">Uncharacterized protein</fullName>
    </submittedName>
</protein>
<dbReference type="AlphaFoldDB" id="A0A2N3N7K5"/>
<evidence type="ECO:0000313" key="2">
    <source>
        <dbReference type="Proteomes" id="UP000233524"/>
    </source>
</evidence>
<gene>
    <name evidence="1" type="ORF">jhhlp_005140</name>
</gene>
<keyword evidence="2" id="KW-1185">Reference proteome</keyword>
<proteinExistence type="predicted"/>
<reference evidence="1 2" key="1">
    <citation type="journal article" date="2017" name="G3 (Bethesda)">
        <title>First Draft Genome Sequence of the Pathogenic Fungus Lomentospora prolificans (Formerly Scedosporium prolificans).</title>
        <authorList>
            <person name="Luo R."/>
            <person name="Zimin A."/>
            <person name="Workman R."/>
            <person name="Fan Y."/>
            <person name="Pertea G."/>
            <person name="Grossman N."/>
            <person name="Wear M.P."/>
            <person name="Jia B."/>
            <person name="Miller H."/>
            <person name="Casadevall A."/>
            <person name="Timp W."/>
            <person name="Zhang S.X."/>
            <person name="Salzberg S.L."/>
        </authorList>
    </citation>
    <scope>NUCLEOTIDE SEQUENCE [LARGE SCALE GENOMIC DNA]</scope>
    <source>
        <strain evidence="1 2">JHH-5317</strain>
    </source>
</reference>
<sequence>MLAINACNPQSTPPYLGYSFSRVPSSFSQHTMVQLLFEHSFLPDGHEDSLNAHRWHLLEAPKCDNYFPHGSTALRSQTHVHTVIGHIHACRLHNLFATAGSRSENRGEDYPGSYFCHGLDYAHPPCYNVGNNALTYNKSASSRMIKVDSADISD</sequence>
<dbReference type="InParanoid" id="A0A2N3N7K5"/>
<accession>A0A2N3N7K5</accession>
<evidence type="ECO:0000313" key="1">
    <source>
        <dbReference type="EMBL" id="PKS08429.1"/>
    </source>
</evidence>
<dbReference type="EMBL" id="NLAX01000696">
    <property type="protein sequence ID" value="PKS08429.1"/>
    <property type="molecule type" value="Genomic_DNA"/>
</dbReference>
<name>A0A2N3N7K5_9PEZI</name>
<comment type="caution">
    <text evidence="1">The sequence shown here is derived from an EMBL/GenBank/DDBJ whole genome shotgun (WGS) entry which is preliminary data.</text>
</comment>
<dbReference type="VEuPathDB" id="FungiDB:jhhlp_005140"/>